<dbReference type="Proteomes" id="UP001307889">
    <property type="component" value="Chromosome 4"/>
</dbReference>
<reference evidence="2 3" key="1">
    <citation type="submission" date="2023-09" db="EMBL/GenBank/DDBJ databases">
        <title>Nesidiocoris tenuis whole genome shotgun sequence.</title>
        <authorList>
            <person name="Shibata T."/>
            <person name="Shimoda M."/>
            <person name="Kobayashi T."/>
            <person name="Uehara T."/>
        </authorList>
    </citation>
    <scope>NUCLEOTIDE SEQUENCE [LARGE SCALE GENOMIC DNA]</scope>
    <source>
        <strain evidence="2 3">Japan</strain>
    </source>
</reference>
<keyword evidence="3" id="KW-1185">Reference proteome</keyword>
<name>A0ABN7AP23_9HEMI</name>
<organism evidence="2 3">
    <name type="scientific">Nesidiocoris tenuis</name>
    <dbReference type="NCBI Taxonomy" id="355587"/>
    <lineage>
        <taxon>Eukaryota</taxon>
        <taxon>Metazoa</taxon>
        <taxon>Ecdysozoa</taxon>
        <taxon>Arthropoda</taxon>
        <taxon>Hexapoda</taxon>
        <taxon>Insecta</taxon>
        <taxon>Pterygota</taxon>
        <taxon>Neoptera</taxon>
        <taxon>Paraneoptera</taxon>
        <taxon>Hemiptera</taxon>
        <taxon>Heteroptera</taxon>
        <taxon>Panheteroptera</taxon>
        <taxon>Cimicomorpha</taxon>
        <taxon>Miridae</taxon>
        <taxon>Dicyphina</taxon>
        <taxon>Nesidiocoris</taxon>
    </lineage>
</organism>
<feature type="compositionally biased region" description="Pro residues" evidence="1">
    <location>
        <begin position="61"/>
        <end position="70"/>
    </location>
</feature>
<sequence length="95" mass="10302">MRPRVTEQPARWSEGLPFLEFQDLPGPEGAAKPSHQAPFPPGWGPFGDVAMPAWHKADSIPPSPFPPGPPSSVRCSAPSVAFRPSELSLHKPNRK</sequence>
<evidence type="ECO:0000256" key="1">
    <source>
        <dbReference type="SAM" id="MobiDB-lite"/>
    </source>
</evidence>
<protein>
    <submittedName>
        <fullName evidence="2">Uncharacterized protein</fullName>
    </submittedName>
</protein>
<proteinExistence type="predicted"/>
<dbReference type="EMBL" id="AP028912">
    <property type="protein sequence ID" value="BES93970.1"/>
    <property type="molecule type" value="Genomic_DNA"/>
</dbReference>
<evidence type="ECO:0000313" key="2">
    <source>
        <dbReference type="EMBL" id="BES93970.1"/>
    </source>
</evidence>
<feature type="region of interest" description="Disordered" evidence="1">
    <location>
        <begin position="22"/>
        <end position="95"/>
    </location>
</feature>
<gene>
    <name evidence="2" type="ORF">NTJ_06774</name>
</gene>
<accession>A0ABN7AP23</accession>
<evidence type="ECO:0000313" key="3">
    <source>
        <dbReference type="Proteomes" id="UP001307889"/>
    </source>
</evidence>